<dbReference type="EMBL" id="PGCJ01000163">
    <property type="protein sequence ID" value="PLW41961.1"/>
    <property type="molecule type" value="Genomic_DNA"/>
</dbReference>
<evidence type="ECO:0000313" key="7">
    <source>
        <dbReference type="Proteomes" id="UP000235392"/>
    </source>
</evidence>
<sequence>MSLLKNQIKPAVVVTHYCIRRKNWPGIKHPSCPCEPPDGERSPIGKHKRESPEPGSNQRPQDDTFIHYSLALFQLSYRGWGNPPSRDRTSDLKINSSYPLQSRALPTELSGDSMFRDDVISVLNLSSD</sequence>
<evidence type="ECO:0000313" key="4">
    <source>
        <dbReference type="EMBL" id="PLW33157.1"/>
    </source>
</evidence>
<dbReference type="AlphaFoldDB" id="A0A2N5UW21"/>
<evidence type="ECO:0000313" key="6">
    <source>
        <dbReference type="Proteomes" id="UP000235388"/>
    </source>
</evidence>
<protein>
    <submittedName>
        <fullName evidence="5">Uncharacterized protein</fullName>
    </submittedName>
</protein>
<name>A0A2N5UW21_9BASI</name>
<gene>
    <name evidence="5" type="ORF">PCANC_11098</name>
    <name evidence="2" type="ORF">PCANC_16704</name>
    <name evidence="4" type="ORF">PCASD_13163</name>
    <name evidence="3" type="ORF">PCASD_18737</name>
</gene>
<comment type="caution">
    <text evidence="5">The sequence shown here is derived from an EMBL/GenBank/DDBJ whole genome shotgun (WGS) entry which is preliminary data.</text>
</comment>
<dbReference type="EMBL" id="PGCJ01000953">
    <property type="protein sequence ID" value="PLW13329.1"/>
    <property type="molecule type" value="Genomic_DNA"/>
</dbReference>
<proteinExistence type="predicted"/>
<dbReference type="Proteomes" id="UP000235388">
    <property type="component" value="Unassembled WGS sequence"/>
</dbReference>
<dbReference type="Proteomes" id="UP000235392">
    <property type="component" value="Unassembled WGS sequence"/>
</dbReference>
<feature type="region of interest" description="Disordered" evidence="1">
    <location>
        <begin position="23"/>
        <end position="62"/>
    </location>
</feature>
<keyword evidence="6" id="KW-1185">Reference proteome</keyword>
<reference evidence="6 7" key="1">
    <citation type="submission" date="2017-11" db="EMBL/GenBank/DDBJ databases">
        <title>De novo assembly and phasing of dikaryotic genomes from two isolates of Puccinia coronata f. sp. avenae, the causal agent of oat crown rust.</title>
        <authorList>
            <person name="Miller M.E."/>
            <person name="Zhang Y."/>
            <person name="Omidvar V."/>
            <person name="Sperschneider J."/>
            <person name="Schwessinger B."/>
            <person name="Raley C."/>
            <person name="Palmer J.M."/>
            <person name="Garnica D."/>
            <person name="Upadhyaya N."/>
            <person name="Rathjen J."/>
            <person name="Taylor J.M."/>
            <person name="Park R.F."/>
            <person name="Dodds P.N."/>
            <person name="Hirsch C.D."/>
            <person name="Kianian S.F."/>
            <person name="Figueroa M."/>
        </authorList>
    </citation>
    <scope>NUCLEOTIDE SEQUENCE [LARGE SCALE GENOMIC DNA]</scope>
    <source>
        <strain evidence="5">12NC29</strain>
        <strain evidence="3">12SD80</strain>
    </source>
</reference>
<organism evidence="5 6">
    <name type="scientific">Puccinia coronata f. sp. avenae</name>
    <dbReference type="NCBI Taxonomy" id="200324"/>
    <lineage>
        <taxon>Eukaryota</taxon>
        <taxon>Fungi</taxon>
        <taxon>Dikarya</taxon>
        <taxon>Basidiomycota</taxon>
        <taxon>Pucciniomycotina</taxon>
        <taxon>Pucciniomycetes</taxon>
        <taxon>Pucciniales</taxon>
        <taxon>Pucciniaceae</taxon>
        <taxon>Puccinia</taxon>
    </lineage>
</organism>
<accession>A0A2N5UW21</accession>
<evidence type="ECO:0000313" key="2">
    <source>
        <dbReference type="EMBL" id="PLW13329.1"/>
    </source>
</evidence>
<evidence type="ECO:0000313" key="5">
    <source>
        <dbReference type="EMBL" id="PLW41961.1"/>
    </source>
</evidence>
<dbReference type="EMBL" id="PGCI01000328">
    <property type="protein sequence ID" value="PLW29521.1"/>
    <property type="molecule type" value="Genomic_DNA"/>
</dbReference>
<evidence type="ECO:0000256" key="1">
    <source>
        <dbReference type="SAM" id="MobiDB-lite"/>
    </source>
</evidence>
<dbReference type="EMBL" id="PGCI01000226">
    <property type="protein sequence ID" value="PLW33157.1"/>
    <property type="molecule type" value="Genomic_DNA"/>
</dbReference>
<evidence type="ECO:0000313" key="3">
    <source>
        <dbReference type="EMBL" id="PLW29521.1"/>
    </source>
</evidence>